<sequence length="132" mass="15562">MEWDLKVIDELPDYMKMAFLILYNFTNEMVFNDEMKRGDVPTSIQCYMHDTGISEDEAREHIKHLISESWKEMNNENGDHNSSFSKEFVHVCKNLGRASQFIYQYGDGHASQNTLSKDRIFKIIINPFPYKL</sequence>
<evidence type="ECO:0000256" key="1">
    <source>
        <dbReference type="ARBA" id="ARBA00001946"/>
    </source>
</evidence>
<protein>
    <recommendedName>
        <fullName evidence="5">Terpene synthase</fullName>
    </recommendedName>
</protein>
<dbReference type="PANTHER" id="PTHR31225">
    <property type="entry name" value="OS04G0344100 PROTEIN-RELATED"/>
    <property type="match status" value="1"/>
</dbReference>
<reference evidence="3 4" key="1">
    <citation type="journal article" date="2020" name="bioRxiv">
        <title>Sequence and annotation of 42 cannabis genomes reveals extensive copy number variation in cannabinoid synthesis and pathogen resistance genes.</title>
        <authorList>
            <person name="Mckernan K.J."/>
            <person name="Helbert Y."/>
            <person name="Kane L.T."/>
            <person name="Ebling H."/>
            <person name="Zhang L."/>
            <person name="Liu B."/>
            <person name="Eaton Z."/>
            <person name="Mclaughlin S."/>
            <person name="Kingan S."/>
            <person name="Baybayan P."/>
            <person name="Concepcion G."/>
            <person name="Jordan M."/>
            <person name="Riva A."/>
            <person name="Barbazuk W."/>
            <person name="Harkins T."/>
        </authorList>
    </citation>
    <scope>NUCLEOTIDE SEQUENCE [LARGE SCALE GENOMIC DNA]</scope>
    <source>
        <strain evidence="4">cv. Jamaican Lion 4</strain>
        <tissue evidence="3">Leaf</tissue>
    </source>
</reference>
<comment type="cofactor">
    <cofactor evidence="1">
        <name>Mg(2+)</name>
        <dbReference type="ChEBI" id="CHEBI:18420"/>
    </cofactor>
</comment>
<comment type="caution">
    <text evidence="3">The sequence shown here is derived from an EMBL/GenBank/DDBJ whole genome shotgun (WGS) entry which is preliminary data.</text>
</comment>
<dbReference type="InterPro" id="IPR050148">
    <property type="entry name" value="Terpene_synthase-like"/>
</dbReference>
<proteinExistence type="predicted"/>
<dbReference type="GO" id="GO:0016114">
    <property type="term" value="P:terpenoid biosynthetic process"/>
    <property type="evidence" value="ECO:0007669"/>
    <property type="project" value="InterPro"/>
</dbReference>
<gene>
    <name evidence="3" type="ORF">F8388_024572</name>
</gene>
<organism evidence="3 4">
    <name type="scientific">Cannabis sativa</name>
    <name type="common">Hemp</name>
    <name type="synonym">Marijuana</name>
    <dbReference type="NCBI Taxonomy" id="3483"/>
    <lineage>
        <taxon>Eukaryota</taxon>
        <taxon>Viridiplantae</taxon>
        <taxon>Streptophyta</taxon>
        <taxon>Embryophyta</taxon>
        <taxon>Tracheophyta</taxon>
        <taxon>Spermatophyta</taxon>
        <taxon>Magnoliopsida</taxon>
        <taxon>eudicotyledons</taxon>
        <taxon>Gunneridae</taxon>
        <taxon>Pentapetalae</taxon>
        <taxon>rosids</taxon>
        <taxon>fabids</taxon>
        <taxon>Rosales</taxon>
        <taxon>Cannabaceae</taxon>
        <taxon>Cannabis</taxon>
    </lineage>
</organism>
<dbReference type="GO" id="GO:0010333">
    <property type="term" value="F:terpene synthase activity"/>
    <property type="evidence" value="ECO:0007669"/>
    <property type="project" value="InterPro"/>
</dbReference>
<name>A0A7J6GDM5_CANSA</name>
<evidence type="ECO:0008006" key="5">
    <source>
        <dbReference type="Google" id="ProtNLM"/>
    </source>
</evidence>
<dbReference type="InterPro" id="IPR008949">
    <property type="entry name" value="Isoprenoid_synthase_dom_sf"/>
</dbReference>
<dbReference type="Pfam" id="PF19086">
    <property type="entry name" value="Terpene_syn_C_2"/>
    <property type="match status" value="1"/>
</dbReference>
<dbReference type="AlphaFoldDB" id="A0A7J6GDM5"/>
<evidence type="ECO:0000313" key="4">
    <source>
        <dbReference type="Proteomes" id="UP000525078"/>
    </source>
</evidence>
<dbReference type="Gene3D" id="1.10.600.10">
    <property type="entry name" value="Farnesyl Diphosphate Synthase"/>
    <property type="match status" value="1"/>
</dbReference>
<dbReference type="EMBL" id="JAATIP010000065">
    <property type="protein sequence ID" value="KAF4380279.1"/>
    <property type="molecule type" value="Genomic_DNA"/>
</dbReference>
<evidence type="ECO:0000313" key="3">
    <source>
        <dbReference type="EMBL" id="KAF4380279.1"/>
    </source>
</evidence>
<evidence type="ECO:0000256" key="2">
    <source>
        <dbReference type="ARBA" id="ARBA00022842"/>
    </source>
</evidence>
<dbReference type="SUPFAM" id="SSF48576">
    <property type="entry name" value="Terpenoid synthases"/>
    <property type="match status" value="1"/>
</dbReference>
<dbReference type="PANTHER" id="PTHR31225:SF252">
    <property type="entry name" value="TERPENE SYNTHASE 12-RELATED"/>
    <property type="match status" value="1"/>
</dbReference>
<keyword evidence="2" id="KW-0460">Magnesium</keyword>
<accession>A0A7J6GDM5</accession>
<dbReference type="Proteomes" id="UP000525078">
    <property type="component" value="Unassembled WGS sequence"/>
</dbReference>